<evidence type="ECO:0000256" key="5">
    <source>
        <dbReference type="ARBA" id="ARBA00023098"/>
    </source>
</evidence>
<dbReference type="EMBL" id="GL376603">
    <property type="status" value="NOT_ANNOTATED_CDS"/>
    <property type="molecule type" value="Genomic_DNA"/>
</dbReference>
<feature type="chain" id="PRO_5003867540" description="Lipase-like C-terminal domain-containing protein" evidence="6">
    <location>
        <begin position="30"/>
        <end position="478"/>
    </location>
</feature>
<reference evidence="9" key="2">
    <citation type="submission" date="2010-04" db="EMBL/GenBank/DDBJ databases">
        <authorList>
            <person name="Buell R."/>
            <person name="Hamilton J."/>
            <person name="Hostetler J."/>
        </authorList>
    </citation>
    <scope>NUCLEOTIDE SEQUENCE [LARGE SCALE GENOMIC DNA]</scope>
    <source>
        <strain evidence="9">DAOM:BR144</strain>
    </source>
</reference>
<evidence type="ECO:0000313" key="8">
    <source>
        <dbReference type="EnsemblProtists" id="PYU1_T003104"/>
    </source>
</evidence>
<evidence type="ECO:0000256" key="4">
    <source>
        <dbReference type="ARBA" id="ARBA00022801"/>
    </source>
</evidence>
<evidence type="ECO:0000313" key="9">
    <source>
        <dbReference type="Proteomes" id="UP000019132"/>
    </source>
</evidence>
<dbReference type="Gene3D" id="3.40.50.1820">
    <property type="entry name" value="alpha/beta hydrolase"/>
    <property type="match status" value="1"/>
</dbReference>
<name>K3WDR3_GLOUD</name>
<accession>K3WDR3</accession>
<dbReference type="Proteomes" id="UP000019132">
    <property type="component" value="Unassembled WGS sequence"/>
</dbReference>
<dbReference type="GO" id="GO:0006629">
    <property type="term" value="P:lipid metabolic process"/>
    <property type="evidence" value="ECO:0007669"/>
    <property type="project" value="UniProtKB-KW"/>
</dbReference>
<dbReference type="PANTHER" id="PTHR34043">
    <property type="entry name" value="ALPHA/BETA-HYDROLASES SUPERFAMILY PROTEIN"/>
    <property type="match status" value="1"/>
</dbReference>
<dbReference type="EnsemblProtists" id="PYU1_T003104">
    <property type="protein sequence ID" value="PYU1_T003104"/>
    <property type="gene ID" value="PYU1_G003100"/>
</dbReference>
<dbReference type="InParanoid" id="K3WDR3"/>
<proteinExistence type="predicted"/>
<dbReference type="InterPro" id="IPR029058">
    <property type="entry name" value="AB_hydrolase_fold"/>
</dbReference>
<dbReference type="GO" id="GO:0005576">
    <property type="term" value="C:extracellular region"/>
    <property type="evidence" value="ECO:0007669"/>
    <property type="project" value="UniProtKB-SubCell"/>
</dbReference>
<dbReference type="GO" id="GO:0016787">
    <property type="term" value="F:hydrolase activity"/>
    <property type="evidence" value="ECO:0007669"/>
    <property type="project" value="UniProtKB-KW"/>
</dbReference>
<keyword evidence="5" id="KW-0443">Lipid metabolism</keyword>
<dbReference type="SUPFAM" id="SSF53474">
    <property type="entry name" value="alpha/beta-Hydrolases"/>
    <property type="match status" value="1"/>
</dbReference>
<dbReference type="VEuPathDB" id="FungiDB:PYU1_G003100"/>
<keyword evidence="2" id="KW-0964">Secreted</keyword>
<comment type="subcellular location">
    <subcellularLocation>
        <location evidence="1">Secreted</location>
    </subcellularLocation>
</comment>
<evidence type="ECO:0000256" key="3">
    <source>
        <dbReference type="ARBA" id="ARBA00022729"/>
    </source>
</evidence>
<sequence length="478" mass="51450">MTTVPGHRSFVAFCFLFASFTAFFQVAQAGNKYPIVLVHGYSGFGRNEIPGFQYWGGLHGDYEAKLKAQGYEVYTAAVGPYSSNWDRACELYAYIKGGSVNYGTKHAVRFGHGATGKTFKGLYPQWGTTVNGEVQKIHLIGHSMGGQTIRMLAQLLTHGTKGAPVDESGSSHPLFTGGHDWIHSITTISTPNQGTLASAAPSSTGGLQSISSGLFSALGATKRTTSDSFDAKLDQWSIAGRGKGESLTSYTNRISNSNVFQSNSKDSAIYSLSPGGAAEENKWVQTLPNVYYFSFSTQDTYRLLDVTLPNSASMLPMLQPLSVFLGSSYALLNGYSKDWQPNDGLVNTISMKSDGKATVVNGGSVTQPGRWHHMALLSTMDHMAVIGVKLLQDAFSIYSTHARLLYDLPMSSSGSNGGGKAKRYRKLLRGSSDAQQHHVASDVILAFEAVERALNAFDENAAFESICGSPVDAMTAQR</sequence>
<dbReference type="InterPro" id="IPR056304">
    <property type="entry name" value="Lip-like_C"/>
</dbReference>
<evidence type="ECO:0000256" key="2">
    <source>
        <dbReference type="ARBA" id="ARBA00022525"/>
    </source>
</evidence>
<dbReference type="STRING" id="431595.K3WDR3"/>
<dbReference type="Pfam" id="PF24708">
    <property type="entry name" value="Lip_C"/>
    <property type="match status" value="1"/>
</dbReference>
<dbReference type="PANTHER" id="PTHR34043:SF3">
    <property type="entry name" value="ALPHA_BETA-HYDROLASES SUPERFAMILY PROTEIN"/>
    <property type="match status" value="1"/>
</dbReference>
<evidence type="ECO:0000256" key="1">
    <source>
        <dbReference type="ARBA" id="ARBA00004613"/>
    </source>
</evidence>
<feature type="signal peptide" evidence="6">
    <location>
        <begin position="1"/>
        <end position="29"/>
    </location>
</feature>
<dbReference type="eggNOG" id="ENOG502RZHX">
    <property type="taxonomic scope" value="Eukaryota"/>
</dbReference>
<evidence type="ECO:0000259" key="7">
    <source>
        <dbReference type="Pfam" id="PF24708"/>
    </source>
</evidence>
<feature type="domain" description="Lipase-like C-terminal" evidence="7">
    <location>
        <begin position="31"/>
        <end position="390"/>
    </location>
</feature>
<protein>
    <recommendedName>
        <fullName evidence="7">Lipase-like C-terminal domain-containing protein</fullName>
    </recommendedName>
</protein>
<reference evidence="9" key="1">
    <citation type="journal article" date="2010" name="Genome Biol.">
        <title>Genome sequence of the necrotrophic plant pathogen Pythium ultimum reveals original pathogenicity mechanisms and effector repertoire.</title>
        <authorList>
            <person name="Levesque C.A."/>
            <person name="Brouwer H."/>
            <person name="Cano L."/>
            <person name="Hamilton J.P."/>
            <person name="Holt C."/>
            <person name="Huitema E."/>
            <person name="Raffaele S."/>
            <person name="Robideau G.P."/>
            <person name="Thines M."/>
            <person name="Win J."/>
            <person name="Zerillo M.M."/>
            <person name="Beakes G.W."/>
            <person name="Boore J.L."/>
            <person name="Busam D."/>
            <person name="Dumas B."/>
            <person name="Ferriera S."/>
            <person name="Fuerstenberg S.I."/>
            <person name="Gachon C.M."/>
            <person name="Gaulin E."/>
            <person name="Govers F."/>
            <person name="Grenville-Briggs L."/>
            <person name="Horner N."/>
            <person name="Hostetler J."/>
            <person name="Jiang R.H."/>
            <person name="Johnson J."/>
            <person name="Krajaejun T."/>
            <person name="Lin H."/>
            <person name="Meijer H.J."/>
            <person name="Moore B."/>
            <person name="Morris P."/>
            <person name="Phuntmart V."/>
            <person name="Puiu D."/>
            <person name="Shetty J."/>
            <person name="Stajich J.E."/>
            <person name="Tripathy S."/>
            <person name="Wawra S."/>
            <person name="van West P."/>
            <person name="Whitty B.R."/>
            <person name="Coutinho P.M."/>
            <person name="Henrissat B."/>
            <person name="Martin F."/>
            <person name="Thomas P.D."/>
            <person name="Tyler B.M."/>
            <person name="De Vries R.P."/>
            <person name="Kamoun S."/>
            <person name="Yandell M."/>
            <person name="Tisserat N."/>
            <person name="Buell C.R."/>
        </authorList>
    </citation>
    <scope>NUCLEOTIDE SEQUENCE</scope>
    <source>
        <strain evidence="9">DAOM:BR144</strain>
    </source>
</reference>
<keyword evidence="4" id="KW-0378">Hydrolase</keyword>
<dbReference type="HOGENOM" id="CLU_023555_4_0_1"/>
<dbReference type="AlphaFoldDB" id="K3WDR3"/>
<reference evidence="8" key="3">
    <citation type="submission" date="2015-02" db="UniProtKB">
        <authorList>
            <consortium name="EnsemblProtists"/>
        </authorList>
    </citation>
    <scope>IDENTIFICATION</scope>
    <source>
        <strain evidence="8">DAOM BR144</strain>
    </source>
</reference>
<organism evidence="8 9">
    <name type="scientific">Globisporangium ultimum (strain ATCC 200006 / CBS 805.95 / DAOM BR144)</name>
    <name type="common">Pythium ultimum</name>
    <dbReference type="NCBI Taxonomy" id="431595"/>
    <lineage>
        <taxon>Eukaryota</taxon>
        <taxon>Sar</taxon>
        <taxon>Stramenopiles</taxon>
        <taxon>Oomycota</taxon>
        <taxon>Peronosporomycetes</taxon>
        <taxon>Pythiales</taxon>
        <taxon>Pythiaceae</taxon>
        <taxon>Globisporangium</taxon>
    </lineage>
</organism>
<keyword evidence="9" id="KW-1185">Reference proteome</keyword>
<keyword evidence="3 6" id="KW-0732">Signal</keyword>
<evidence type="ECO:0000256" key="6">
    <source>
        <dbReference type="SAM" id="SignalP"/>
    </source>
</evidence>